<organism evidence="1 2">
    <name type="scientific">Rhodamnia argentea</name>
    <dbReference type="NCBI Taxonomy" id="178133"/>
    <lineage>
        <taxon>Eukaryota</taxon>
        <taxon>Viridiplantae</taxon>
        <taxon>Streptophyta</taxon>
        <taxon>Embryophyta</taxon>
        <taxon>Tracheophyta</taxon>
        <taxon>Spermatophyta</taxon>
        <taxon>Magnoliopsida</taxon>
        <taxon>eudicotyledons</taxon>
        <taxon>Gunneridae</taxon>
        <taxon>Pentapetalae</taxon>
        <taxon>rosids</taxon>
        <taxon>malvids</taxon>
        <taxon>Myrtales</taxon>
        <taxon>Myrtaceae</taxon>
        <taxon>Myrtoideae</taxon>
        <taxon>Myrteae</taxon>
        <taxon>Australasian group</taxon>
        <taxon>Rhodamnia</taxon>
    </lineage>
</organism>
<name>A0A8B8QGJ3_9MYRT</name>
<dbReference type="PANTHER" id="PTHR35304:SF13">
    <property type="match status" value="1"/>
</dbReference>
<keyword evidence="1" id="KW-1185">Reference proteome</keyword>
<gene>
    <name evidence="2" type="primary">LOC115752242</name>
</gene>
<dbReference type="KEGG" id="rarg:115752242"/>
<dbReference type="RefSeq" id="XP_030546195.1">
    <property type="nucleotide sequence ID" value="XM_030690335.2"/>
</dbReference>
<evidence type="ECO:0000313" key="2">
    <source>
        <dbReference type="RefSeq" id="XP_030546195.1"/>
    </source>
</evidence>
<evidence type="ECO:0000313" key="1">
    <source>
        <dbReference type="Proteomes" id="UP000827889"/>
    </source>
</evidence>
<protein>
    <submittedName>
        <fullName evidence="2">Uncharacterized protein LOC115752242</fullName>
    </submittedName>
</protein>
<dbReference type="AlphaFoldDB" id="A0A8B8QGJ3"/>
<accession>A0A8B8QGJ3</accession>
<reference evidence="2" key="1">
    <citation type="submission" date="2025-08" db="UniProtKB">
        <authorList>
            <consortium name="RefSeq"/>
        </authorList>
    </citation>
    <scope>IDENTIFICATION</scope>
    <source>
        <tissue evidence="2">Leaf</tissue>
    </source>
</reference>
<dbReference type="PANTHER" id="PTHR35304">
    <property type="entry name" value="OS05G0120300 PROTEIN-RELATED"/>
    <property type="match status" value="1"/>
</dbReference>
<sequence>MAASTCMTSCIVDGDARMGLRYVSLRKGPGPGGDSLPAGLGWRSHPGVVDGISCRQMYLRSYPFSRKESVPERTKKCLGRVKKGVARGKLVVQRAKEVSCSAFLAIFHRLLSCTAKIDVADYHLSQGDY</sequence>
<dbReference type="Proteomes" id="UP000827889">
    <property type="component" value="Chromosome 6"/>
</dbReference>
<proteinExistence type="predicted"/>
<dbReference type="OrthoDB" id="749576at2759"/>
<dbReference type="GeneID" id="115752242"/>